<evidence type="ECO:0000259" key="2">
    <source>
        <dbReference type="Pfam" id="PF13505"/>
    </source>
</evidence>
<dbReference type="Pfam" id="PF13505">
    <property type="entry name" value="OMP_b-brl"/>
    <property type="match status" value="1"/>
</dbReference>
<keyword evidence="1" id="KW-0732">Signal</keyword>
<organism evidence="3 4">
    <name type="scientific">Corallococcus caeni</name>
    <dbReference type="NCBI Taxonomy" id="3082388"/>
    <lineage>
        <taxon>Bacteria</taxon>
        <taxon>Pseudomonadati</taxon>
        <taxon>Myxococcota</taxon>
        <taxon>Myxococcia</taxon>
        <taxon>Myxococcales</taxon>
        <taxon>Cystobacterineae</taxon>
        <taxon>Myxococcaceae</taxon>
        <taxon>Corallococcus</taxon>
    </lineage>
</organism>
<name>A0ABQ6QST3_9BACT</name>
<dbReference type="Proteomes" id="UP001342631">
    <property type="component" value="Unassembled WGS sequence"/>
</dbReference>
<comment type="caution">
    <text evidence="3">The sequence shown here is derived from an EMBL/GenBank/DDBJ whole genome shotgun (WGS) entry which is preliminary data.</text>
</comment>
<keyword evidence="4" id="KW-1185">Reference proteome</keyword>
<evidence type="ECO:0000313" key="4">
    <source>
        <dbReference type="Proteomes" id="UP001342631"/>
    </source>
</evidence>
<dbReference type="InterPro" id="IPR027385">
    <property type="entry name" value="Beta-barrel_OMP"/>
</dbReference>
<feature type="domain" description="Outer membrane protein beta-barrel" evidence="2">
    <location>
        <begin position="119"/>
        <end position="243"/>
    </location>
</feature>
<reference evidence="3 4" key="1">
    <citation type="journal article" date="2024" name="Arch. Microbiol.">
        <title>Corallococcus caeni sp. nov., a novel myxobacterium isolated from activated sludge.</title>
        <authorList>
            <person name="Tomita S."/>
            <person name="Nakai R."/>
            <person name="Kuroda K."/>
            <person name="Kurashita H."/>
            <person name="Hatamoto M."/>
            <person name="Yamaguchi T."/>
            <person name="Narihiro T."/>
        </authorList>
    </citation>
    <scope>NUCLEOTIDE SEQUENCE [LARGE SCALE GENOMIC DNA]</scope>
    <source>
        <strain evidence="3 4">NO1</strain>
    </source>
</reference>
<dbReference type="EMBL" id="BTTX01000003">
    <property type="protein sequence ID" value="GMU07050.1"/>
    <property type="molecule type" value="Genomic_DNA"/>
</dbReference>
<sequence>MKRALVLQRRGQLKAGQPTGLEFGAQPADDVGVFGQQGGHGLGRDSRTACPALARIESLTFLSRFRAIPTLHAPRSRGARIREPLAARLQCVAPPTSNAVGRRPFSLDDMTARHFIASLVLASCLGALPAAAQEPSNSGLALGVRGAFGIPVGDAGTDLSLKDTFGSTVAPQVDVSYFFNRQLSLGAYFQYGIGSGPGDECSDGVDCKSKVLRFGIDLDYHFRPAGFVSPWVGVGVGYEIGSLEVGEGAGSAWFKLEGYDLGHAHFGVDLQLTRSIAVGPYISASVGQYNKGTVRLGNAAEVSDDLSSDAKQIHVWIQPGVRVQFRL</sequence>
<dbReference type="Gene3D" id="2.40.160.20">
    <property type="match status" value="1"/>
</dbReference>
<evidence type="ECO:0000256" key="1">
    <source>
        <dbReference type="ARBA" id="ARBA00022729"/>
    </source>
</evidence>
<dbReference type="SUPFAM" id="SSF56925">
    <property type="entry name" value="OMPA-like"/>
    <property type="match status" value="1"/>
</dbReference>
<protein>
    <recommendedName>
        <fullName evidence="2">Outer membrane protein beta-barrel domain-containing protein</fullName>
    </recommendedName>
</protein>
<dbReference type="InterPro" id="IPR011250">
    <property type="entry name" value="OMP/PagP_B-barrel"/>
</dbReference>
<gene>
    <name evidence="3" type="ORF">ASNO1_33030</name>
</gene>
<evidence type="ECO:0000313" key="3">
    <source>
        <dbReference type="EMBL" id="GMU07050.1"/>
    </source>
</evidence>
<accession>A0ABQ6QST3</accession>
<proteinExistence type="predicted"/>